<dbReference type="Gene3D" id="1.25.40.10">
    <property type="entry name" value="Tetratricopeptide repeat domain"/>
    <property type="match status" value="1"/>
</dbReference>
<name>A0A2P5TI75_9GAMM</name>
<accession>A0A2P5TI75</accession>
<dbReference type="SUPFAM" id="SSF48452">
    <property type="entry name" value="TPR-like"/>
    <property type="match status" value="1"/>
</dbReference>
<sequence length="185" mass="21324">MQRQGAAMYQSVLTFWFEELTPAQWWQKSKALDDDIRRRFGALHRRACLGELFEWRTRALGRLAEIIVLDQFSRNIHRDKPEAFAADGMALALAQEAISAGAEKGLTRQQRVFLYMPMMHSESLKVHDVALALFEKNGFADNLAFERRHRDIIARFGRYPHRNAILGRESTAEEIAFLQQPGSSF</sequence>
<keyword evidence="2" id="KW-1185">Reference proteome</keyword>
<comment type="caution">
    <text evidence="1">The sequence shown here is derived from an EMBL/GenBank/DDBJ whole genome shotgun (WGS) entry which is preliminary data.</text>
</comment>
<reference evidence="2" key="1">
    <citation type="submission" date="2016-11" db="EMBL/GenBank/DDBJ databases">
        <authorList>
            <person name="Sisinthy S."/>
            <person name="Ara S."/>
            <person name="Gundlapally S.R."/>
        </authorList>
    </citation>
    <scope>NUCLEOTIDE SEQUENCE [LARGE SCALE GENOMIC DNA]</scope>
    <source>
        <strain evidence="2">V1-41</strain>
    </source>
</reference>
<protein>
    <recommendedName>
        <fullName evidence="3">DUF924 domain-containing protein</fullName>
    </recommendedName>
</protein>
<dbReference type="Gene3D" id="1.20.58.320">
    <property type="entry name" value="TPR-like"/>
    <property type="match status" value="1"/>
</dbReference>
<dbReference type="Proteomes" id="UP000242231">
    <property type="component" value="Unassembled WGS sequence"/>
</dbReference>
<evidence type="ECO:0008006" key="3">
    <source>
        <dbReference type="Google" id="ProtNLM"/>
    </source>
</evidence>
<gene>
    <name evidence="1" type="ORF">UN63_16000</name>
</gene>
<dbReference type="EMBL" id="MPZM01000068">
    <property type="protein sequence ID" value="PPL14346.1"/>
    <property type="molecule type" value="Genomic_DNA"/>
</dbReference>
<proteinExistence type="predicted"/>
<dbReference type="InterPro" id="IPR011990">
    <property type="entry name" value="TPR-like_helical_dom_sf"/>
</dbReference>
<dbReference type="AlphaFoldDB" id="A0A2P5TI75"/>
<organism evidence="1 2">
    <name type="scientific">Oceanisphaera arctica</name>
    <dbReference type="NCBI Taxonomy" id="641510"/>
    <lineage>
        <taxon>Bacteria</taxon>
        <taxon>Pseudomonadati</taxon>
        <taxon>Pseudomonadota</taxon>
        <taxon>Gammaproteobacteria</taxon>
        <taxon>Aeromonadales</taxon>
        <taxon>Aeromonadaceae</taxon>
        <taxon>Oceanisphaera</taxon>
    </lineage>
</organism>
<evidence type="ECO:0000313" key="1">
    <source>
        <dbReference type="EMBL" id="PPL14346.1"/>
    </source>
</evidence>
<dbReference type="InterPro" id="IPR010323">
    <property type="entry name" value="DUF924"/>
</dbReference>
<evidence type="ECO:0000313" key="2">
    <source>
        <dbReference type="Proteomes" id="UP000242231"/>
    </source>
</evidence>
<dbReference type="Pfam" id="PF06041">
    <property type="entry name" value="DUF924"/>
    <property type="match status" value="1"/>
</dbReference>